<comment type="caution">
    <text evidence="2">The sequence shown here is derived from an EMBL/GenBank/DDBJ whole genome shotgun (WGS) entry which is preliminary data.</text>
</comment>
<gene>
    <name evidence="2" type="ORF">GHYDROH2_34410</name>
</gene>
<dbReference type="EMBL" id="BSDS01000002">
    <property type="protein sequence ID" value="GLI39940.1"/>
    <property type="molecule type" value="Genomic_DNA"/>
</dbReference>
<keyword evidence="1" id="KW-1133">Transmembrane helix</keyword>
<sequence length="119" mass="13414">MSPEERNERLVAMVKEHLDTRADALDDRTAARLRSIRLQAVESAEGKRGWFRFPRWIAVGGFATAAVAVLAVSLWMTGPRRESAVATADDIEIVAAQEQMQFYEDIEFYRWLAAQENGG</sequence>
<dbReference type="Proteomes" id="UP001144352">
    <property type="component" value="Unassembled WGS sequence"/>
</dbReference>
<organism evidence="2 3">
    <name type="scientific">Geobacter hydrogenophilus</name>
    <dbReference type="NCBI Taxonomy" id="40983"/>
    <lineage>
        <taxon>Bacteria</taxon>
        <taxon>Pseudomonadati</taxon>
        <taxon>Thermodesulfobacteriota</taxon>
        <taxon>Desulfuromonadia</taxon>
        <taxon>Geobacterales</taxon>
        <taxon>Geobacteraceae</taxon>
        <taxon>Geobacter</taxon>
    </lineage>
</organism>
<evidence type="ECO:0000313" key="3">
    <source>
        <dbReference type="Proteomes" id="UP001144352"/>
    </source>
</evidence>
<proteinExistence type="predicted"/>
<dbReference type="RefSeq" id="WP_214184764.1">
    <property type="nucleotide sequence ID" value="NZ_BSDS01000002.1"/>
</dbReference>
<accession>A0A9W6G3X3</accession>
<reference evidence="2" key="1">
    <citation type="submission" date="2022-12" db="EMBL/GenBank/DDBJ databases">
        <title>Reference genome sequencing for broad-spectrum identification of bacterial and archaeal isolates by mass spectrometry.</title>
        <authorList>
            <person name="Sekiguchi Y."/>
            <person name="Tourlousse D.M."/>
        </authorList>
    </citation>
    <scope>NUCLEOTIDE SEQUENCE</scope>
    <source>
        <strain evidence="2">H2</strain>
    </source>
</reference>
<dbReference type="AlphaFoldDB" id="A0A9W6G3X3"/>
<keyword evidence="1" id="KW-0472">Membrane</keyword>
<protein>
    <submittedName>
        <fullName evidence="2">DUF3619 domain-containing protein</fullName>
    </submittedName>
</protein>
<evidence type="ECO:0000256" key="1">
    <source>
        <dbReference type="SAM" id="Phobius"/>
    </source>
</evidence>
<keyword evidence="1" id="KW-0812">Transmembrane</keyword>
<evidence type="ECO:0000313" key="2">
    <source>
        <dbReference type="EMBL" id="GLI39940.1"/>
    </source>
</evidence>
<name>A0A9W6G3X3_9BACT</name>
<feature type="transmembrane region" description="Helical" evidence="1">
    <location>
        <begin position="56"/>
        <end position="76"/>
    </location>
</feature>
<keyword evidence="3" id="KW-1185">Reference proteome</keyword>